<dbReference type="AlphaFoldDB" id="A0A7X0RPY5"/>
<gene>
    <name evidence="2" type="ORF">H7C19_06195</name>
</gene>
<feature type="compositionally biased region" description="Basic and acidic residues" evidence="1">
    <location>
        <begin position="10"/>
        <end position="25"/>
    </location>
</feature>
<keyword evidence="2" id="KW-0547">Nucleotide-binding</keyword>
<evidence type="ECO:0000256" key="1">
    <source>
        <dbReference type="SAM" id="MobiDB-lite"/>
    </source>
</evidence>
<dbReference type="Proteomes" id="UP000547209">
    <property type="component" value="Unassembled WGS sequence"/>
</dbReference>
<feature type="region of interest" description="Disordered" evidence="1">
    <location>
        <begin position="99"/>
        <end position="120"/>
    </location>
</feature>
<sequence>MYTDRCTISRPEKVKDPVTKETKEDMQPVLVAVPCRLSQSGLAKNDQSDAQNDIRYEAKLFIAPELEIRQGDQVDVIRGVHTASGWEPLAEGRTWRFQAGEPFPPYSTHQEVSLQRRDWA</sequence>
<protein>
    <submittedName>
        <fullName evidence="2">ABC transporter ATP-binding protein</fullName>
    </submittedName>
</protein>
<comment type="caution">
    <text evidence="2">The sequence shown here is derived from an EMBL/GenBank/DDBJ whole genome shotgun (WGS) entry which is preliminary data.</text>
</comment>
<reference evidence="2 3" key="1">
    <citation type="submission" date="2020-08" db="EMBL/GenBank/DDBJ databases">
        <title>Cohnella phylogeny.</title>
        <authorList>
            <person name="Dunlap C."/>
        </authorList>
    </citation>
    <scope>NUCLEOTIDE SEQUENCE [LARGE SCALE GENOMIC DNA]</scope>
    <source>
        <strain evidence="2 3">DSM 28246</strain>
    </source>
</reference>
<keyword evidence="3" id="KW-1185">Reference proteome</keyword>
<dbReference type="Gene3D" id="2.40.10.370">
    <property type="entry name" value="Protein of unknown function DUF3599"/>
    <property type="match status" value="1"/>
</dbReference>
<accession>A0A7X0RPY5</accession>
<proteinExistence type="predicted"/>
<dbReference type="GO" id="GO:0005524">
    <property type="term" value="F:ATP binding"/>
    <property type="evidence" value="ECO:0007669"/>
    <property type="project" value="UniProtKB-KW"/>
</dbReference>
<name>A0A7X0RPY5_9BACL</name>
<dbReference type="InterPro" id="IPR038667">
    <property type="entry name" value="XkdH-like_sf"/>
</dbReference>
<evidence type="ECO:0000313" key="2">
    <source>
        <dbReference type="EMBL" id="MBB6670275.1"/>
    </source>
</evidence>
<organism evidence="2 3">
    <name type="scientific">Cohnella nanjingensis</name>
    <dbReference type="NCBI Taxonomy" id="1387779"/>
    <lineage>
        <taxon>Bacteria</taxon>
        <taxon>Bacillati</taxon>
        <taxon>Bacillota</taxon>
        <taxon>Bacilli</taxon>
        <taxon>Bacillales</taxon>
        <taxon>Paenibacillaceae</taxon>
        <taxon>Cohnella</taxon>
    </lineage>
</organism>
<dbReference type="EMBL" id="JACJVP010000007">
    <property type="protein sequence ID" value="MBB6670275.1"/>
    <property type="molecule type" value="Genomic_DNA"/>
</dbReference>
<evidence type="ECO:0000313" key="3">
    <source>
        <dbReference type="Proteomes" id="UP000547209"/>
    </source>
</evidence>
<keyword evidence="2" id="KW-0067">ATP-binding</keyword>
<feature type="region of interest" description="Disordered" evidence="1">
    <location>
        <begin position="1"/>
        <end position="25"/>
    </location>
</feature>